<keyword evidence="3" id="KW-0732">Signal</keyword>
<dbReference type="PANTHER" id="PTHR30061">
    <property type="entry name" value="MALTOSE-BINDING PERIPLASMIC PROTEIN"/>
    <property type="match status" value="1"/>
</dbReference>
<evidence type="ECO:0000256" key="2">
    <source>
        <dbReference type="ARBA" id="ARBA00022448"/>
    </source>
</evidence>
<organism evidence="4 5">
    <name type="scientific">Treponema vincentii ATCC 35580</name>
    <dbReference type="NCBI Taxonomy" id="596324"/>
    <lineage>
        <taxon>Bacteria</taxon>
        <taxon>Pseudomonadati</taxon>
        <taxon>Spirochaetota</taxon>
        <taxon>Spirochaetia</taxon>
        <taxon>Spirochaetales</taxon>
        <taxon>Treponemataceae</taxon>
        <taxon>Treponema</taxon>
    </lineage>
</organism>
<evidence type="ECO:0000313" key="4">
    <source>
        <dbReference type="EMBL" id="EEV20729.1"/>
    </source>
</evidence>
<dbReference type="GO" id="GO:0055052">
    <property type="term" value="C:ATP-binding cassette (ABC) transporter complex, substrate-binding subunit-containing"/>
    <property type="evidence" value="ECO:0007669"/>
    <property type="project" value="TreeGrafter"/>
</dbReference>
<evidence type="ECO:0000313" key="5">
    <source>
        <dbReference type="Proteomes" id="UP000004509"/>
    </source>
</evidence>
<dbReference type="Pfam" id="PF01547">
    <property type="entry name" value="SBP_bac_1"/>
    <property type="match status" value="1"/>
</dbReference>
<proteinExistence type="inferred from homology"/>
<gene>
    <name evidence="4" type="ORF">TREVI0001_1900</name>
</gene>
<dbReference type="Gene3D" id="3.40.190.10">
    <property type="entry name" value="Periplasmic binding protein-like II"/>
    <property type="match status" value="1"/>
</dbReference>
<dbReference type="STRING" id="596324.TREVI0001_1900"/>
<accession>C8PPF7</accession>
<comment type="caution">
    <text evidence="4">The sequence shown here is derived from an EMBL/GenBank/DDBJ whole genome shotgun (WGS) entry which is preliminary data.</text>
</comment>
<dbReference type="GO" id="GO:0042956">
    <property type="term" value="P:maltodextrin transmembrane transport"/>
    <property type="evidence" value="ECO:0007669"/>
    <property type="project" value="TreeGrafter"/>
</dbReference>
<dbReference type="PANTHER" id="PTHR30061:SF50">
    <property type="entry name" value="MALTOSE_MALTODEXTRIN-BINDING PERIPLASMIC PROTEIN"/>
    <property type="match status" value="1"/>
</dbReference>
<keyword evidence="2" id="KW-0813">Transport</keyword>
<dbReference type="Proteomes" id="UP000004509">
    <property type="component" value="Unassembled WGS sequence"/>
</dbReference>
<dbReference type="GO" id="GO:1901982">
    <property type="term" value="F:maltose binding"/>
    <property type="evidence" value="ECO:0007669"/>
    <property type="project" value="TreeGrafter"/>
</dbReference>
<dbReference type="SUPFAM" id="SSF53850">
    <property type="entry name" value="Periplasmic binding protein-like II"/>
    <property type="match status" value="1"/>
</dbReference>
<sequence length="420" mass="47067">MFPAKTFMEKGMKKLFIVMACIIACAVCVTGCSKQDSKTSGKTEIRFASWDSAETLEAQQKLVDRFNETHSDIKVSLEAYGDDYDTKISAGMGSGDAPDVMYMWNYPAYYEGLENLEPYIEKEGKAYKENFYEALWPYNQMKGTIYGMPVGFTTHCLYFNKDIFDKAGLAYPSSDWTWDDLQKNAQLITEKVPGVKGFSFQLKADPYDFEMYLWSNGTSYMDNNGNTDGYLNSAKSIAVFDMFQNMEKQGWAIATEKGGSDEMSGGKTAMYVYGGWAIARFNRENLNYGIVEIPAFAGAGKDSVSILSSSGVSIAKSSKHKDAAWEFIKYWTGSELNKERIGYELPVLKSVVAEANIMTDEKTAPFYTMLEHSAGYTPSAFISPTWSDLSDELSLAFERIFNPTTLENSAKVLDEISKRK</sequence>
<dbReference type="InterPro" id="IPR006059">
    <property type="entry name" value="SBP"/>
</dbReference>
<dbReference type="eggNOG" id="COG1653">
    <property type="taxonomic scope" value="Bacteria"/>
</dbReference>
<reference evidence="4 5" key="1">
    <citation type="submission" date="2009-07" db="EMBL/GenBank/DDBJ databases">
        <authorList>
            <person name="Madupu R."/>
            <person name="Sebastian Y."/>
            <person name="Durkin A.S."/>
            <person name="Torralba M."/>
            <person name="Methe B."/>
            <person name="Sutton G.G."/>
            <person name="Strausberg R.L."/>
            <person name="Nelson K.E."/>
        </authorList>
    </citation>
    <scope>NUCLEOTIDE SEQUENCE [LARGE SCALE GENOMIC DNA]</scope>
    <source>
        <strain evidence="4 5">ATCC 35580</strain>
    </source>
</reference>
<dbReference type="EMBL" id="ACYH01000027">
    <property type="protein sequence ID" value="EEV20729.1"/>
    <property type="molecule type" value="Genomic_DNA"/>
</dbReference>
<comment type="similarity">
    <text evidence="1">Belongs to the bacterial solute-binding protein 1 family.</text>
</comment>
<evidence type="ECO:0000256" key="1">
    <source>
        <dbReference type="ARBA" id="ARBA00008520"/>
    </source>
</evidence>
<protein>
    <submittedName>
        <fullName evidence="4">ABC transporter, solute-binding protein</fullName>
    </submittedName>
</protein>
<dbReference type="CDD" id="cd13585">
    <property type="entry name" value="PBP2_TMBP_like"/>
    <property type="match status" value="1"/>
</dbReference>
<name>C8PPF7_9SPIR</name>
<dbReference type="AlphaFoldDB" id="C8PPF7"/>
<evidence type="ECO:0000256" key="3">
    <source>
        <dbReference type="ARBA" id="ARBA00022729"/>
    </source>
</evidence>
<dbReference type="GO" id="GO:0015768">
    <property type="term" value="P:maltose transport"/>
    <property type="evidence" value="ECO:0007669"/>
    <property type="project" value="TreeGrafter"/>
</dbReference>